<evidence type="ECO:0000256" key="1">
    <source>
        <dbReference type="SAM" id="MobiDB-lite"/>
    </source>
</evidence>
<reference evidence="3 4" key="1">
    <citation type="journal article" date="2008" name="Proc. Natl. Acad. Sci. U.S.A.">
        <title>The genome of Cyanothece 51142, a unicellular diazotrophic cyanobacterium important in the marine nitrogen cycle.</title>
        <authorList>
            <person name="Welsh E.A."/>
            <person name="Liberton M."/>
            <person name="Stoeckel J."/>
            <person name="Loh T."/>
            <person name="Elvitigala T."/>
            <person name="Wang C."/>
            <person name="Wollam A."/>
            <person name="Fulton R.S."/>
            <person name="Clifton S.W."/>
            <person name="Jacobs J.M."/>
            <person name="Aurora R."/>
            <person name="Ghosh B.K."/>
            <person name="Sherman L.A."/>
            <person name="Smith R.D."/>
            <person name="Wilson R.K."/>
            <person name="Pakrasi H.B."/>
        </authorList>
    </citation>
    <scope>NUCLEOTIDE SEQUENCE [LARGE SCALE GENOMIC DNA]</scope>
    <source>
        <strain evidence="4">ATCC 51142 / BH68</strain>
    </source>
</reference>
<sequence length="72" mass="7165">MRKPIMNSKAVQLLITLGLVTTLGACGGGGTDTTAPTDSAPTEETTEEPTEVEPEATTEGEEGGEGGEGGEG</sequence>
<dbReference type="KEGG" id="cyt:cce_3669"/>
<feature type="compositionally biased region" description="Low complexity" evidence="1">
    <location>
        <begin position="32"/>
        <end position="43"/>
    </location>
</feature>
<feature type="region of interest" description="Disordered" evidence="1">
    <location>
        <begin position="24"/>
        <end position="72"/>
    </location>
</feature>
<dbReference type="Proteomes" id="UP000001203">
    <property type="component" value="Chromosome circular"/>
</dbReference>
<evidence type="ECO:0000313" key="4">
    <source>
        <dbReference type="Proteomes" id="UP000001203"/>
    </source>
</evidence>
<keyword evidence="4" id="KW-1185">Reference proteome</keyword>
<dbReference type="HOGENOM" id="CLU_2715614_0_0_3"/>
<organism evidence="3 4">
    <name type="scientific">Crocosphaera subtropica (strain ATCC 51142 / BH68)</name>
    <name type="common">Cyanothece sp. (strain ATCC 51142)</name>
    <dbReference type="NCBI Taxonomy" id="43989"/>
    <lineage>
        <taxon>Bacteria</taxon>
        <taxon>Bacillati</taxon>
        <taxon>Cyanobacteriota</taxon>
        <taxon>Cyanophyceae</taxon>
        <taxon>Oscillatoriophycideae</taxon>
        <taxon>Chroococcales</taxon>
        <taxon>Aphanothecaceae</taxon>
        <taxon>Crocosphaera</taxon>
        <taxon>Crocosphaera subtropica</taxon>
    </lineage>
</organism>
<protein>
    <submittedName>
        <fullName evidence="3">Uncharacterized protein</fullName>
    </submittedName>
</protein>
<feature type="chain" id="PRO_5002770589" evidence="2">
    <location>
        <begin position="26"/>
        <end position="72"/>
    </location>
</feature>
<proteinExistence type="predicted"/>
<dbReference type="PROSITE" id="PS51257">
    <property type="entry name" value="PROKAR_LIPOPROTEIN"/>
    <property type="match status" value="1"/>
</dbReference>
<evidence type="ECO:0000313" key="3">
    <source>
        <dbReference type="EMBL" id="ACB53017.1"/>
    </source>
</evidence>
<accession>B1X0X8</accession>
<gene>
    <name evidence="3" type="ordered locus">cce_3669</name>
</gene>
<feature type="compositionally biased region" description="Acidic residues" evidence="1">
    <location>
        <begin position="44"/>
        <end position="72"/>
    </location>
</feature>
<name>B1X0X8_CROS5</name>
<dbReference type="AlphaFoldDB" id="B1X0X8"/>
<keyword evidence="2" id="KW-0732">Signal</keyword>
<dbReference type="eggNOG" id="ENOG50320WB">
    <property type="taxonomic scope" value="Bacteria"/>
</dbReference>
<dbReference type="EMBL" id="CP000806">
    <property type="protein sequence ID" value="ACB53017.1"/>
    <property type="molecule type" value="Genomic_DNA"/>
</dbReference>
<evidence type="ECO:0000256" key="2">
    <source>
        <dbReference type="SAM" id="SignalP"/>
    </source>
</evidence>
<feature type="signal peptide" evidence="2">
    <location>
        <begin position="1"/>
        <end position="25"/>
    </location>
</feature>